<reference evidence="1 2" key="1">
    <citation type="submission" date="2023-12" db="EMBL/GenBank/DDBJ databases">
        <title>Jeotgalibacillus haloalkaliphilus sp. nov., a novel salt-tolerant bacteria, isolated from the estuary of the Fenhe River into the Yellow River.</title>
        <authorList>
            <person name="Li Y."/>
        </authorList>
    </citation>
    <scope>NUCLEOTIDE SEQUENCE [LARGE SCALE GENOMIC DNA]</scope>
    <source>
        <strain evidence="1 2">HH7-29</strain>
    </source>
</reference>
<evidence type="ECO:0000313" key="2">
    <source>
        <dbReference type="Proteomes" id="UP001292084"/>
    </source>
</evidence>
<proteinExistence type="predicted"/>
<comment type="caution">
    <text evidence="1">The sequence shown here is derived from an EMBL/GenBank/DDBJ whole genome shotgun (WGS) entry which is preliminary data.</text>
</comment>
<gene>
    <name evidence="1" type="ORF">UFB30_08355</name>
</gene>
<dbReference type="Proteomes" id="UP001292084">
    <property type="component" value="Unassembled WGS sequence"/>
</dbReference>
<sequence length="142" mass="15955">MSVQFDLSEFEELNKKIQKLGPKAEDALNESLHKHTKRILEPQITKLIKVSRRDGVVRDKDHARNMRWSTQVKENLEVTIKPKGGAASNPGSFGYLAFPDLGIGNHNRVPQEFMSRGRDKALPGLVELLDADLLKAIEEGLK</sequence>
<dbReference type="RefSeq" id="WP_322421214.1">
    <property type="nucleotide sequence ID" value="NZ_JAXQNN010000002.1"/>
</dbReference>
<name>A0ABU5KM45_9BACL</name>
<protein>
    <recommendedName>
        <fullName evidence="3">HK97 gp10 family phage protein</fullName>
    </recommendedName>
</protein>
<evidence type="ECO:0000313" key="1">
    <source>
        <dbReference type="EMBL" id="MDZ5712240.1"/>
    </source>
</evidence>
<dbReference type="EMBL" id="JAXQNN010000002">
    <property type="protein sequence ID" value="MDZ5712240.1"/>
    <property type="molecule type" value="Genomic_DNA"/>
</dbReference>
<keyword evidence="2" id="KW-1185">Reference proteome</keyword>
<accession>A0ABU5KM45</accession>
<evidence type="ECO:0008006" key="3">
    <source>
        <dbReference type="Google" id="ProtNLM"/>
    </source>
</evidence>
<organism evidence="1 2">
    <name type="scientific">Jeotgalibacillus haloalkalitolerans</name>
    <dbReference type="NCBI Taxonomy" id="3104292"/>
    <lineage>
        <taxon>Bacteria</taxon>
        <taxon>Bacillati</taxon>
        <taxon>Bacillota</taxon>
        <taxon>Bacilli</taxon>
        <taxon>Bacillales</taxon>
        <taxon>Caryophanaceae</taxon>
        <taxon>Jeotgalibacillus</taxon>
    </lineage>
</organism>